<evidence type="ECO:0000313" key="3">
    <source>
        <dbReference type="Proteomes" id="UP000182841"/>
    </source>
</evidence>
<accession>A0A1H9W153</accession>
<name>A0A1H9W153_9ACTN</name>
<dbReference type="AlphaFoldDB" id="A0A1H9W153"/>
<dbReference type="RefSeq" id="WP_162637692.1">
    <property type="nucleotide sequence ID" value="NZ_FOGO01000014.1"/>
</dbReference>
<gene>
    <name evidence="2" type="ORF">SAMN05421870_114128</name>
</gene>
<dbReference type="Proteomes" id="UP000182841">
    <property type="component" value="Unassembled WGS sequence"/>
</dbReference>
<proteinExistence type="predicted"/>
<keyword evidence="1" id="KW-0732">Signal</keyword>
<evidence type="ECO:0000256" key="1">
    <source>
        <dbReference type="SAM" id="SignalP"/>
    </source>
</evidence>
<organism evidence="2 3">
    <name type="scientific">Streptomyces qinglanensis</name>
    <dbReference type="NCBI Taxonomy" id="943816"/>
    <lineage>
        <taxon>Bacteria</taxon>
        <taxon>Bacillati</taxon>
        <taxon>Actinomycetota</taxon>
        <taxon>Actinomycetes</taxon>
        <taxon>Kitasatosporales</taxon>
        <taxon>Streptomycetaceae</taxon>
        <taxon>Streptomyces</taxon>
    </lineage>
</organism>
<evidence type="ECO:0000313" key="2">
    <source>
        <dbReference type="EMBL" id="SES27481.1"/>
    </source>
</evidence>
<keyword evidence="3" id="KW-1185">Reference proteome</keyword>
<sequence length="52" mass="5163">MSRVRSVLAATALAFGLVGLLAGPSLAATAEQPSVGHHLTAGAAHTENNHST</sequence>
<feature type="chain" id="PRO_5010274802" evidence="1">
    <location>
        <begin position="28"/>
        <end position="52"/>
    </location>
</feature>
<dbReference type="EMBL" id="FOGO01000014">
    <property type="protein sequence ID" value="SES27481.1"/>
    <property type="molecule type" value="Genomic_DNA"/>
</dbReference>
<feature type="signal peptide" evidence="1">
    <location>
        <begin position="1"/>
        <end position="27"/>
    </location>
</feature>
<reference evidence="3" key="1">
    <citation type="submission" date="2016-10" db="EMBL/GenBank/DDBJ databases">
        <authorList>
            <person name="Varghese N."/>
            <person name="Submissions S."/>
        </authorList>
    </citation>
    <scope>NUCLEOTIDE SEQUENCE [LARGE SCALE GENOMIC DNA]</scope>
    <source>
        <strain evidence="3">CGMCC 4.6825</strain>
    </source>
</reference>
<protein>
    <submittedName>
        <fullName evidence="2">Uncharacterized protein</fullName>
    </submittedName>
</protein>